<reference evidence="2 3" key="1">
    <citation type="submission" date="2016-11" db="EMBL/GenBank/DDBJ databases">
        <authorList>
            <person name="Jaros S."/>
            <person name="Januszkiewicz K."/>
            <person name="Wedrychowicz H."/>
        </authorList>
    </citation>
    <scope>NUCLEOTIDE SEQUENCE [LARGE SCALE GENOMIC DNA]</scope>
    <source>
        <strain evidence="2 3">DSM 10068</strain>
    </source>
</reference>
<dbReference type="InterPro" id="IPR041657">
    <property type="entry name" value="HTH_17"/>
</dbReference>
<protein>
    <submittedName>
        <fullName evidence="2">DNA binding domain-containing protein, excisionase family</fullName>
    </submittedName>
</protein>
<dbReference type="Pfam" id="PF12728">
    <property type="entry name" value="HTH_17"/>
    <property type="match status" value="1"/>
</dbReference>
<dbReference type="OrthoDB" id="26294at2"/>
<evidence type="ECO:0000259" key="1">
    <source>
        <dbReference type="Pfam" id="PF12728"/>
    </source>
</evidence>
<name>A0A1M5VHY2_9FIRM</name>
<accession>A0A1M5VHY2</accession>
<organism evidence="2 3">
    <name type="scientific">Sporobacter termitidis DSM 10068</name>
    <dbReference type="NCBI Taxonomy" id="1123282"/>
    <lineage>
        <taxon>Bacteria</taxon>
        <taxon>Bacillati</taxon>
        <taxon>Bacillota</taxon>
        <taxon>Clostridia</taxon>
        <taxon>Eubacteriales</taxon>
        <taxon>Oscillospiraceae</taxon>
        <taxon>Sporobacter</taxon>
    </lineage>
</organism>
<keyword evidence="3" id="KW-1185">Reference proteome</keyword>
<dbReference type="Proteomes" id="UP000183995">
    <property type="component" value="Unassembled WGS sequence"/>
</dbReference>
<sequence>MSDDILSLEQAIEFLGVSEKTLIKLLREEHIPARKIGREWRFSREALVQWFSSGDSIDYINQNERYMVSEDVPGTSNALFDRIREALSKVKEHDNNIKIILNELNRDIIIPDNATLRVSYKQQREVEKLEFKIFWDLREDSKLEANQKYVPSGRGPEKNDQI</sequence>
<dbReference type="EMBL" id="FQXV01000002">
    <property type="protein sequence ID" value="SHH74831.1"/>
    <property type="molecule type" value="Genomic_DNA"/>
</dbReference>
<dbReference type="InterPro" id="IPR010093">
    <property type="entry name" value="SinI_DNA-bd"/>
</dbReference>
<evidence type="ECO:0000313" key="3">
    <source>
        <dbReference type="Proteomes" id="UP000183995"/>
    </source>
</evidence>
<dbReference type="STRING" id="1123282.SAMN02745823_00838"/>
<dbReference type="SUPFAM" id="SSF46955">
    <property type="entry name" value="Putative DNA-binding domain"/>
    <property type="match status" value="1"/>
</dbReference>
<dbReference type="InterPro" id="IPR009061">
    <property type="entry name" value="DNA-bd_dom_put_sf"/>
</dbReference>
<dbReference type="GO" id="GO:0003677">
    <property type="term" value="F:DNA binding"/>
    <property type="evidence" value="ECO:0007669"/>
    <property type="project" value="InterPro"/>
</dbReference>
<dbReference type="NCBIfam" id="TIGR01764">
    <property type="entry name" value="excise"/>
    <property type="match status" value="1"/>
</dbReference>
<dbReference type="RefSeq" id="WP_073076403.1">
    <property type="nucleotide sequence ID" value="NZ_FQXV01000002.1"/>
</dbReference>
<gene>
    <name evidence="2" type="ORF">SAMN02745823_00838</name>
</gene>
<feature type="domain" description="Helix-turn-helix" evidence="1">
    <location>
        <begin position="6"/>
        <end position="53"/>
    </location>
</feature>
<dbReference type="AlphaFoldDB" id="A0A1M5VHY2"/>
<evidence type="ECO:0000313" key="2">
    <source>
        <dbReference type="EMBL" id="SHH74831.1"/>
    </source>
</evidence>
<proteinExistence type="predicted"/>